<accession>A0ABW3DC74</accession>
<organism evidence="1 2">
    <name type="scientific">Paenibacillus residui</name>
    <dbReference type="NCBI Taxonomy" id="629724"/>
    <lineage>
        <taxon>Bacteria</taxon>
        <taxon>Bacillati</taxon>
        <taxon>Bacillota</taxon>
        <taxon>Bacilli</taxon>
        <taxon>Bacillales</taxon>
        <taxon>Paenibacillaceae</taxon>
        <taxon>Paenibacillus</taxon>
    </lineage>
</organism>
<dbReference type="EMBL" id="JBHTIU010000074">
    <property type="protein sequence ID" value="MFD0871107.1"/>
    <property type="molecule type" value="Genomic_DNA"/>
</dbReference>
<sequence length="92" mass="10460">MEKSLRKYINFGLQSPDPPLELEKRCIFSGIAADYGQNGQKHAQLQAFCPPLRFRCVNMASTYIFTGIKPNFRLISAGRRETPVLSIAKWVK</sequence>
<evidence type="ECO:0000313" key="2">
    <source>
        <dbReference type="Proteomes" id="UP001597120"/>
    </source>
</evidence>
<comment type="caution">
    <text evidence="1">The sequence shown here is derived from an EMBL/GenBank/DDBJ whole genome shotgun (WGS) entry which is preliminary data.</text>
</comment>
<name>A0ABW3DC74_9BACL</name>
<protein>
    <submittedName>
        <fullName evidence="1">Uncharacterized protein</fullName>
    </submittedName>
</protein>
<gene>
    <name evidence="1" type="ORF">ACFQ03_18360</name>
</gene>
<keyword evidence="2" id="KW-1185">Reference proteome</keyword>
<dbReference type="RefSeq" id="WP_379290007.1">
    <property type="nucleotide sequence ID" value="NZ_JBHTIU010000074.1"/>
</dbReference>
<dbReference type="Proteomes" id="UP001597120">
    <property type="component" value="Unassembled WGS sequence"/>
</dbReference>
<evidence type="ECO:0000313" key="1">
    <source>
        <dbReference type="EMBL" id="MFD0871107.1"/>
    </source>
</evidence>
<reference evidence="2" key="1">
    <citation type="journal article" date="2019" name="Int. J. Syst. Evol. Microbiol.">
        <title>The Global Catalogue of Microorganisms (GCM) 10K type strain sequencing project: providing services to taxonomists for standard genome sequencing and annotation.</title>
        <authorList>
            <consortium name="The Broad Institute Genomics Platform"/>
            <consortium name="The Broad Institute Genome Sequencing Center for Infectious Disease"/>
            <person name="Wu L."/>
            <person name="Ma J."/>
        </authorList>
    </citation>
    <scope>NUCLEOTIDE SEQUENCE [LARGE SCALE GENOMIC DNA]</scope>
    <source>
        <strain evidence="2">CCUG 57263</strain>
    </source>
</reference>
<proteinExistence type="predicted"/>